<organism evidence="2 3">
    <name type="scientific">Calidithermus terrae</name>
    <dbReference type="NCBI Taxonomy" id="1408545"/>
    <lineage>
        <taxon>Bacteria</taxon>
        <taxon>Thermotogati</taxon>
        <taxon>Deinococcota</taxon>
        <taxon>Deinococci</taxon>
        <taxon>Thermales</taxon>
        <taxon>Thermaceae</taxon>
        <taxon>Calidithermus</taxon>
    </lineage>
</organism>
<dbReference type="EMBL" id="QXDL01000050">
    <property type="protein sequence ID" value="RIH86080.1"/>
    <property type="molecule type" value="Genomic_DNA"/>
</dbReference>
<gene>
    <name evidence="2" type="ORF">Mterra_01535</name>
</gene>
<evidence type="ECO:0008006" key="4">
    <source>
        <dbReference type="Google" id="ProtNLM"/>
    </source>
</evidence>
<name>A0A399ERC5_9DEIN</name>
<dbReference type="RefSeq" id="WP_119314671.1">
    <property type="nucleotide sequence ID" value="NZ_QXDL01000050.1"/>
</dbReference>
<accession>A0A399ERC5</accession>
<protein>
    <recommendedName>
        <fullName evidence="4">Lipoprotein</fullName>
    </recommendedName>
</protein>
<dbReference type="OrthoDB" id="34401at2"/>
<keyword evidence="1" id="KW-0732">Signal</keyword>
<feature type="signal peptide" evidence="1">
    <location>
        <begin position="1"/>
        <end position="18"/>
    </location>
</feature>
<dbReference type="Proteomes" id="UP000265715">
    <property type="component" value="Unassembled WGS sequence"/>
</dbReference>
<proteinExistence type="predicted"/>
<comment type="caution">
    <text evidence="2">The sequence shown here is derived from an EMBL/GenBank/DDBJ whole genome shotgun (WGS) entry which is preliminary data.</text>
</comment>
<evidence type="ECO:0000313" key="3">
    <source>
        <dbReference type="Proteomes" id="UP000265715"/>
    </source>
</evidence>
<evidence type="ECO:0000256" key="1">
    <source>
        <dbReference type="SAM" id="SignalP"/>
    </source>
</evidence>
<dbReference type="PROSITE" id="PS51257">
    <property type="entry name" value="PROKAR_LIPOPROTEIN"/>
    <property type="match status" value="1"/>
</dbReference>
<dbReference type="AlphaFoldDB" id="A0A399ERC5"/>
<feature type="chain" id="PRO_5017324112" description="Lipoprotein" evidence="1">
    <location>
        <begin position="19"/>
        <end position="131"/>
    </location>
</feature>
<evidence type="ECO:0000313" key="2">
    <source>
        <dbReference type="EMBL" id="RIH86080.1"/>
    </source>
</evidence>
<sequence length="131" mass="14571">MRLLFVALTALLSSCVLTVQPLPPAEPVAPSAPALVNSRLGLPAYPGSRILKREEKGDGSSEVQFETSADLDRVYAHFHDHLSKAGWSRWTLERKGAATKLEARYQRNNTSFKLELDQEGRSGRYKLGIDF</sequence>
<keyword evidence="3" id="KW-1185">Reference proteome</keyword>
<reference evidence="2 3" key="1">
    <citation type="submission" date="2018-08" db="EMBL/GenBank/DDBJ databases">
        <title>Meiothermus terrae DSM 26712 genome sequencing project.</title>
        <authorList>
            <person name="Da Costa M.S."/>
            <person name="Albuquerque L."/>
            <person name="Raposo P."/>
            <person name="Froufe H.J.C."/>
            <person name="Barroso C.S."/>
            <person name="Egas C."/>
        </authorList>
    </citation>
    <scope>NUCLEOTIDE SEQUENCE [LARGE SCALE GENOMIC DNA]</scope>
    <source>
        <strain evidence="2 3">DSM 26712</strain>
    </source>
</reference>